<protein>
    <submittedName>
        <fullName evidence="2">META domain-containing protein</fullName>
    </submittedName>
</protein>
<gene>
    <name evidence="2" type="ORF">QRO08_09405</name>
</gene>
<accession>A0ABY9AV87</accession>
<proteinExistence type="predicted"/>
<feature type="domain" description="DUF306" evidence="1">
    <location>
        <begin position="93"/>
        <end position="206"/>
    </location>
</feature>
<dbReference type="RefSeq" id="WP_081436454.1">
    <property type="nucleotide sequence ID" value="NZ_CP127363.1"/>
</dbReference>
<dbReference type="EMBL" id="CP127363">
    <property type="protein sequence ID" value="WIY50758.1"/>
    <property type="molecule type" value="Genomic_DNA"/>
</dbReference>
<dbReference type="InterPro" id="IPR038670">
    <property type="entry name" value="HslJ-like_sf"/>
</dbReference>
<dbReference type="Gene3D" id="2.40.128.270">
    <property type="match status" value="1"/>
</dbReference>
<evidence type="ECO:0000259" key="1">
    <source>
        <dbReference type="Pfam" id="PF03724"/>
    </source>
</evidence>
<organism evidence="2 3">
    <name type="scientific">Paracidovorax citrulli</name>
    <name type="common">Acidovorax citrulli</name>
    <dbReference type="NCBI Taxonomy" id="80869"/>
    <lineage>
        <taxon>Bacteria</taxon>
        <taxon>Pseudomonadati</taxon>
        <taxon>Pseudomonadota</taxon>
        <taxon>Betaproteobacteria</taxon>
        <taxon>Burkholderiales</taxon>
        <taxon>Comamonadaceae</taxon>
        <taxon>Paracidovorax</taxon>
    </lineage>
</organism>
<dbReference type="Proteomes" id="UP001242732">
    <property type="component" value="Chromosome"/>
</dbReference>
<keyword evidence="3" id="KW-1185">Reference proteome</keyword>
<evidence type="ECO:0000313" key="3">
    <source>
        <dbReference type="Proteomes" id="UP001242732"/>
    </source>
</evidence>
<reference evidence="2 3" key="1">
    <citation type="submission" date="2023-06" db="EMBL/GenBank/DDBJ databases">
        <authorList>
            <person name="Ham H."/>
            <person name="Park D.S."/>
        </authorList>
    </citation>
    <scope>NUCLEOTIDE SEQUENCE [LARGE SCALE GENOMIC DNA]</scope>
    <source>
        <strain evidence="2 3">KACC 17005</strain>
    </source>
</reference>
<name>A0ABY9AV87_PARCI</name>
<evidence type="ECO:0000313" key="2">
    <source>
        <dbReference type="EMBL" id="WIY50758.1"/>
    </source>
</evidence>
<sequence length="212" mass="24281">MHRSSFHCSDGARVVAGTLTRLRTGHAAPVDGKRPSLPAAAEPFIMRDRNRSIIKPSFCLMVYLIFSMAFSLEANSKEESQAIHRPNQRKAVKELTQNRWTLKQLPDWMKSDDFSPEKNIELAFEEPDILFVVNSCNGISFNFIPKKNNRIRFRMTGVTLIACKPEIMNLEGNIIHFISQVDSYKIIRGTNTELILKNKQGEELRFEPQTIE</sequence>
<dbReference type="InterPro" id="IPR005184">
    <property type="entry name" value="DUF306_Meta_HslJ"/>
</dbReference>
<dbReference type="Pfam" id="PF03724">
    <property type="entry name" value="META"/>
    <property type="match status" value="1"/>
</dbReference>